<dbReference type="InterPro" id="IPR018647">
    <property type="entry name" value="SLFN_3-like_DNA/RNA_helicase"/>
</dbReference>
<accession>A0ABQ2HHS8</accession>
<dbReference type="Gene3D" id="3.40.50.300">
    <property type="entry name" value="P-loop containing nucleotide triphosphate hydrolases"/>
    <property type="match status" value="1"/>
</dbReference>
<dbReference type="EMBL" id="BMNC01000002">
    <property type="protein sequence ID" value="GGM81734.1"/>
    <property type="molecule type" value="Genomic_DNA"/>
</dbReference>
<protein>
    <recommendedName>
        <fullName evidence="1">AAA+ ATPase domain-containing protein</fullName>
    </recommendedName>
</protein>
<comment type="caution">
    <text evidence="2">The sequence shown here is derived from an EMBL/GenBank/DDBJ whole genome shotgun (WGS) entry which is preliminary data.</text>
</comment>
<dbReference type="Proteomes" id="UP000597656">
    <property type="component" value="Unassembled WGS sequence"/>
</dbReference>
<keyword evidence="3" id="KW-1185">Reference proteome</keyword>
<organism evidence="2 3">
    <name type="scientific">Lentzea pudingi</name>
    <dbReference type="NCBI Taxonomy" id="1789439"/>
    <lineage>
        <taxon>Bacteria</taxon>
        <taxon>Bacillati</taxon>
        <taxon>Actinomycetota</taxon>
        <taxon>Actinomycetes</taxon>
        <taxon>Pseudonocardiales</taxon>
        <taxon>Pseudonocardiaceae</taxon>
        <taxon>Lentzea</taxon>
    </lineage>
</organism>
<dbReference type="Pfam" id="PF09848">
    <property type="entry name" value="SLFN-g3_helicase"/>
    <property type="match status" value="1"/>
</dbReference>
<sequence length="783" mass="86044">MWVSSNQLAGAAGEALVSFLVHHELGWVLRDQRQLDVGIDGQIEIVDDGKAAGLLLGAQVKSGPSVFKESAPEGWYYRPSKRDNVDYWLRYPMPVLLVLADNATKRAYWQLVSTWTLVSTGIGWKILVPRVNELNANAKDDLRALATSQHTDLASDLVALLHKTAQEKVTPPDETDVPASAAKARGRAALLLNDLEANSPSVSADIDGKGVRALLTQLVGVGFGHLDVLLGYRLPNSSALVDVVLCGTDPCTAEAIYVLVELKAWANARALFDDLVLADDSALPTLHPVEQVRRYRDYLVHGGPGLKPESVHCLAYLYNAHETAIAGLNEDGDAPLYTVDTGARLAEQLRTVFDAAPLAETQMAADLLLDLRRTPPKAFLKAAAEEIQGRERIVLMDEQQVAFTLVTNAVEQAALSHRKTVVVVLGGPGSGKSTIAMSLYAELARRGQRVYHATGSRSFTSSLRTHIGFDNPQARAMFKYINNFTDTEPASLDVLLCDEAHRVRESSVSQHGARGAWTPRSQMEELITAARVPVFFLDENQIVHPGETGSLASITAAAQRLGRDVVAIHLRGHFRSQVLDAWVDGLLRLNSPVRSTPWSEMATRSDCDAVVHSANSPQELESWLRSRQEKEGGIARITAGYCWTWSDPITENGTTMLLPDVQIGEWSRPWHAKPGKPVPGVPQSDSWATDERGFGQVGGVYITQGVDYDWVGVIFGNDFVWRGDRWVARRKYSHDPVVNRAAESDFTRLIRNTYRVLLTRGIRGVCVYSVDQQTQEYLRAMVG</sequence>
<dbReference type="InterPro" id="IPR003593">
    <property type="entry name" value="AAA+_ATPase"/>
</dbReference>
<proteinExistence type="predicted"/>
<dbReference type="CDD" id="cd00009">
    <property type="entry name" value="AAA"/>
    <property type="match status" value="1"/>
</dbReference>
<dbReference type="InterPro" id="IPR027417">
    <property type="entry name" value="P-loop_NTPase"/>
</dbReference>
<evidence type="ECO:0000259" key="1">
    <source>
        <dbReference type="SMART" id="SM00382"/>
    </source>
</evidence>
<dbReference type="SUPFAM" id="SSF52540">
    <property type="entry name" value="P-loop containing nucleoside triphosphate hydrolases"/>
    <property type="match status" value="1"/>
</dbReference>
<gene>
    <name evidence="2" type="ORF">GCM10011609_17200</name>
</gene>
<evidence type="ECO:0000313" key="3">
    <source>
        <dbReference type="Proteomes" id="UP000597656"/>
    </source>
</evidence>
<feature type="domain" description="AAA+ ATPase" evidence="1">
    <location>
        <begin position="418"/>
        <end position="580"/>
    </location>
</feature>
<dbReference type="InterPro" id="IPR025375">
    <property type="entry name" value="DUF4365"/>
</dbReference>
<reference evidence="3" key="1">
    <citation type="journal article" date="2019" name="Int. J. Syst. Evol. Microbiol.">
        <title>The Global Catalogue of Microorganisms (GCM) 10K type strain sequencing project: providing services to taxonomists for standard genome sequencing and annotation.</title>
        <authorList>
            <consortium name="The Broad Institute Genomics Platform"/>
            <consortium name="The Broad Institute Genome Sequencing Center for Infectious Disease"/>
            <person name="Wu L."/>
            <person name="Ma J."/>
        </authorList>
    </citation>
    <scope>NUCLEOTIDE SEQUENCE [LARGE SCALE GENOMIC DNA]</scope>
    <source>
        <strain evidence="3">CGMCC 4.7319</strain>
    </source>
</reference>
<name>A0ABQ2HHS8_9PSEU</name>
<dbReference type="SMART" id="SM00382">
    <property type="entry name" value="AAA"/>
    <property type="match status" value="1"/>
</dbReference>
<evidence type="ECO:0000313" key="2">
    <source>
        <dbReference type="EMBL" id="GGM81734.1"/>
    </source>
</evidence>
<dbReference type="Pfam" id="PF14280">
    <property type="entry name" value="DUF4365"/>
    <property type="match status" value="1"/>
</dbReference>